<dbReference type="AlphaFoldDB" id="A0A0B4N497"/>
<sequence>MFLIATLSSKENEIDECKESVVKQTIDKKQIIFEGFDNITAHKKVYSLFNEAEKKYKYLCKLDADMRFCDQDVLRDIAFFFDGHPRVDHIILPVRDHFTGKHILGAHFFRNGVRWIENNETIFVDPNPALCNKRVILYRWKNRIEHCFNPHDQQSFMFGVHRISKLLAAGEKEDYSQFVSQLYVLNNLKKEYVKKKKRMHLLAMNGVMAVANGSANFYDYSHKIKNNTSIKYDSIDYSLDDYGNYIYLQFKKLTPKGKAKYFYRKLILILKAVIYGYS</sequence>
<dbReference type="EMBL" id="KJ778792">
    <property type="protein sequence ID" value="AIG62672.1"/>
    <property type="molecule type" value="Genomic_DNA"/>
</dbReference>
<dbReference type="RefSeq" id="WP_000478526.1">
    <property type="nucleotide sequence ID" value="NZ_BFGI01000013.1"/>
</dbReference>
<dbReference type="Gene3D" id="3.90.550.10">
    <property type="entry name" value="Spore Coat Polysaccharide Biosynthesis Protein SpsA, Chain A"/>
    <property type="match status" value="1"/>
</dbReference>
<dbReference type="InterPro" id="IPR029044">
    <property type="entry name" value="Nucleotide-diphossugar_trans"/>
</dbReference>
<accession>A0A0B4N497</accession>
<protein>
    <submittedName>
        <fullName evidence="1">WfgQ</fullName>
    </submittedName>
</protein>
<organism evidence="1">
    <name type="scientific">Escherichia coli</name>
    <dbReference type="NCBI Taxonomy" id="562"/>
    <lineage>
        <taxon>Bacteria</taxon>
        <taxon>Pseudomonadati</taxon>
        <taxon>Pseudomonadota</taxon>
        <taxon>Gammaproteobacteria</taxon>
        <taxon>Enterobacterales</taxon>
        <taxon>Enterobacteriaceae</taxon>
        <taxon>Escherichia</taxon>
    </lineage>
</organism>
<name>A0A0B4N497_ECOLX</name>
<gene>
    <name evidence="1" type="primary">wfgQ</name>
</gene>
<evidence type="ECO:0000313" key="1">
    <source>
        <dbReference type="EMBL" id="AIG62672.1"/>
    </source>
</evidence>
<reference evidence="1" key="1">
    <citation type="journal article" date="2016" name="PLoS ONE">
        <title>Comparison of O-Antigen Gene Clusters of All O-Serogroups of Escherichia coli and Proposal for Adopting a New Nomenclature for O-Typing.</title>
        <authorList>
            <person name="DebRoy C."/>
            <person name="Fratamico P.M."/>
            <person name="Yan X."/>
            <person name="Baranzoni G."/>
            <person name="Liu Y."/>
            <person name="Needleman D.S."/>
            <person name="Tebbs R."/>
            <person name="O'Connell C.D."/>
            <person name="Allred A."/>
            <person name="Swimley M."/>
            <person name="Mwangi M."/>
            <person name="Kapur V."/>
            <person name="Raygoza Garay J.A."/>
            <person name="Roberts E.L."/>
            <person name="Katani R."/>
        </authorList>
    </citation>
    <scope>NUCLEOTIDE SEQUENCE</scope>
    <source>
        <strain evidence="1">6941-60</strain>
    </source>
</reference>
<proteinExistence type="predicted"/>